<keyword evidence="3 8" id="KW-0813">Transport</keyword>
<dbReference type="PANTHER" id="PTHR23502">
    <property type="entry name" value="MAJOR FACILITATOR SUPERFAMILY"/>
    <property type="match status" value="1"/>
</dbReference>
<evidence type="ECO:0000256" key="3">
    <source>
        <dbReference type="ARBA" id="ARBA00022448"/>
    </source>
</evidence>
<feature type="transmembrane region" description="Helical" evidence="8">
    <location>
        <begin position="251"/>
        <end position="268"/>
    </location>
</feature>
<dbReference type="OrthoDB" id="9814303at2"/>
<dbReference type="SUPFAM" id="SSF103473">
    <property type="entry name" value="MFS general substrate transporter"/>
    <property type="match status" value="1"/>
</dbReference>
<keyword evidence="12" id="KW-1185">Reference proteome</keyword>
<dbReference type="PROSITE" id="PS50850">
    <property type="entry name" value="MFS"/>
    <property type="match status" value="1"/>
</dbReference>
<dbReference type="FunFam" id="1.20.1720.10:FF:000005">
    <property type="entry name" value="Bcr/CflA family efflux transporter"/>
    <property type="match status" value="1"/>
</dbReference>
<dbReference type="NCBIfam" id="NF008314">
    <property type="entry name" value="PRK11102.1"/>
    <property type="match status" value="1"/>
</dbReference>
<evidence type="ECO:0000256" key="5">
    <source>
        <dbReference type="ARBA" id="ARBA00022692"/>
    </source>
</evidence>
<dbReference type="GO" id="GO:0015385">
    <property type="term" value="F:sodium:proton antiporter activity"/>
    <property type="evidence" value="ECO:0007669"/>
    <property type="project" value="TreeGrafter"/>
</dbReference>
<dbReference type="Proteomes" id="UP000175893">
    <property type="component" value="Chromosome"/>
</dbReference>
<feature type="transmembrane region" description="Helical" evidence="8">
    <location>
        <begin position="102"/>
        <end position="123"/>
    </location>
</feature>
<keyword evidence="5 8" id="KW-0812">Transmembrane</keyword>
<dbReference type="CDD" id="cd17320">
    <property type="entry name" value="MFS_MdfA_MDR_like"/>
    <property type="match status" value="1"/>
</dbReference>
<feature type="transmembrane region" description="Helical" evidence="8">
    <location>
        <begin position="47"/>
        <end position="65"/>
    </location>
</feature>
<dbReference type="Pfam" id="PF07690">
    <property type="entry name" value="MFS_1"/>
    <property type="match status" value="1"/>
</dbReference>
<dbReference type="Proteomes" id="UP000255248">
    <property type="component" value="Unassembled WGS sequence"/>
</dbReference>
<evidence type="ECO:0000256" key="2">
    <source>
        <dbReference type="ARBA" id="ARBA00006236"/>
    </source>
</evidence>
<dbReference type="GO" id="GO:0042910">
    <property type="term" value="F:xenobiotic transmembrane transporter activity"/>
    <property type="evidence" value="ECO:0007669"/>
    <property type="project" value="InterPro"/>
</dbReference>
<feature type="transmembrane region" description="Helical" evidence="8">
    <location>
        <begin position="165"/>
        <end position="185"/>
    </location>
</feature>
<evidence type="ECO:0000313" key="13">
    <source>
        <dbReference type="Proteomes" id="UP000255248"/>
    </source>
</evidence>
<dbReference type="InterPro" id="IPR004812">
    <property type="entry name" value="Efflux_drug-R_Bcr/CmlA"/>
</dbReference>
<feature type="domain" description="Major facilitator superfamily (MFS) profile" evidence="9">
    <location>
        <begin position="11"/>
        <end position="392"/>
    </location>
</feature>
<evidence type="ECO:0000256" key="7">
    <source>
        <dbReference type="ARBA" id="ARBA00023136"/>
    </source>
</evidence>
<keyword evidence="6 8" id="KW-1133">Transmembrane helix</keyword>
<dbReference type="GO" id="GO:1990961">
    <property type="term" value="P:xenobiotic detoxification by transmembrane export across the plasma membrane"/>
    <property type="evidence" value="ECO:0007669"/>
    <property type="project" value="InterPro"/>
</dbReference>
<feature type="transmembrane region" description="Helical" evidence="8">
    <location>
        <begin position="372"/>
        <end position="391"/>
    </location>
</feature>
<dbReference type="GO" id="GO:0005886">
    <property type="term" value="C:plasma membrane"/>
    <property type="evidence" value="ECO:0007669"/>
    <property type="project" value="UniProtKB-SubCell"/>
</dbReference>
<dbReference type="EMBL" id="UFXZ01000001">
    <property type="protein sequence ID" value="STC86613.1"/>
    <property type="molecule type" value="Genomic_DNA"/>
</dbReference>
<dbReference type="PANTHER" id="PTHR23502:SF132">
    <property type="entry name" value="POLYAMINE TRANSPORTER 2-RELATED"/>
    <property type="match status" value="1"/>
</dbReference>
<dbReference type="InterPro" id="IPR011701">
    <property type="entry name" value="MFS"/>
</dbReference>
<dbReference type="InterPro" id="IPR020846">
    <property type="entry name" value="MFS_dom"/>
</dbReference>
<dbReference type="STRING" id="93378.A9798_05610"/>
<evidence type="ECO:0000313" key="10">
    <source>
        <dbReference type="EMBL" id="AOV96475.1"/>
    </source>
</evidence>
<accession>A0A376DBY2</accession>
<evidence type="ECO:0000256" key="8">
    <source>
        <dbReference type="RuleBase" id="RU365088"/>
    </source>
</evidence>
<keyword evidence="7 8" id="KW-0472">Membrane</keyword>
<evidence type="ECO:0000256" key="6">
    <source>
        <dbReference type="ARBA" id="ARBA00022989"/>
    </source>
</evidence>
<feature type="transmembrane region" description="Helical" evidence="8">
    <location>
        <begin position="215"/>
        <end position="239"/>
    </location>
</feature>
<evidence type="ECO:0000313" key="11">
    <source>
        <dbReference type="EMBL" id="STC86613.1"/>
    </source>
</evidence>
<name>A0A376DBY2_9GAMM</name>
<dbReference type="AlphaFoldDB" id="A0A376DBY2"/>
<feature type="transmembrane region" description="Helical" evidence="8">
    <location>
        <begin position="77"/>
        <end position="96"/>
    </location>
</feature>
<evidence type="ECO:0000313" key="12">
    <source>
        <dbReference type="Proteomes" id="UP000175893"/>
    </source>
</evidence>
<feature type="transmembrane region" description="Helical" evidence="8">
    <location>
        <begin position="304"/>
        <end position="332"/>
    </location>
</feature>
<dbReference type="Gene3D" id="1.20.1720.10">
    <property type="entry name" value="Multidrug resistance protein D"/>
    <property type="match status" value="1"/>
</dbReference>
<sequence>MAERKGSYLGLILILGLLSMLMPLAIDMYLPSLPVIAAQFGVSGGEVQMTLSAYTLGFAAGQLLYGPLADSVGRKPVILFGTLSFALAGAACALAQSIDQLIVLRLLHGLAAAAASVVINALMRDMFSKDEFSRMMSFVVLVMTIAPLLAPLLGGALMLWFSWHAIFWVMAAAALCATLLVARFIRETLPRERRQPFRLYTTLTNFATLFRHRRVLSYMLAGAFSFSGMFSFFSAGPFVYIELHGVSPQHFGYYFALNILFLFLMTTFNGRHVRRRGAQTMLCLGLAVQFIMGLWLLACVSLDWGFWALVLGVAAYVGCIAMVSSNAMAVILDSFPHMAGTAASLAGTLRFGLSALVGALLAQLPITSAWPLVGSMALCSTLAMALFLYAARAPTAG</sequence>
<feature type="transmembrane region" description="Helical" evidence="8">
    <location>
        <begin position="280"/>
        <end position="298"/>
    </location>
</feature>
<dbReference type="NCBIfam" id="TIGR00710">
    <property type="entry name" value="efflux_Bcr_CflA"/>
    <property type="match status" value="1"/>
</dbReference>
<evidence type="ECO:0000256" key="1">
    <source>
        <dbReference type="ARBA" id="ARBA00004651"/>
    </source>
</evidence>
<comment type="subcellular location">
    <subcellularLocation>
        <location evidence="8">Cell inner membrane</location>
        <topology evidence="8">Multi-pass membrane protein</topology>
    </subcellularLocation>
    <subcellularLocation>
        <location evidence="1">Cell membrane</location>
        <topology evidence="1">Multi-pass membrane protein</topology>
    </subcellularLocation>
</comment>
<dbReference type="KEGG" id="eho:A9798_05610"/>
<reference evidence="10 12" key="1">
    <citation type="submission" date="2016-06" db="EMBL/GenBank/DDBJ databases">
        <title>Complete genome sequence of Edwardsiella hoshinae ATCC 35051.</title>
        <authorList>
            <person name="Reichley S.R."/>
            <person name="Waldbieser G.C."/>
            <person name="Lawrence M.L."/>
            <person name="Griffin M.J."/>
        </authorList>
    </citation>
    <scope>NUCLEOTIDE SEQUENCE [LARGE SCALE GENOMIC DNA]</scope>
    <source>
        <strain evidence="10 12">ATCC 35051</strain>
    </source>
</reference>
<feature type="transmembrane region" description="Helical" evidence="8">
    <location>
        <begin position="344"/>
        <end position="366"/>
    </location>
</feature>
<keyword evidence="8" id="KW-0997">Cell inner membrane</keyword>
<dbReference type="RefSeq" id="WP_024522448.1">
    <property type="nucleotide sequence ID" value="NZ_CP016043.1"/>
</dbReference>
<feature type="transmembrane region" description="Helical" evidence="8">
    <location>
        <begin position="135"/>
        <end position="159"/>
    </location>
</feature>
<reference evidence="11 13" key="2">
    <citation type="submission" date="2018-06" db="EMBL/GenBank/DDBJ databases">
        <authorList>
            <consortium name="Pathogen Informatics"/>
            <person name="Doyle S."/>
        </authorList>
    </citation>
    <scope>NUCLEOTIDE SEQUENCE [LARGE SCALE GENOMIC DNA]</scope>
    <source>
        <strain evidence="11 13">NCTC12121</strain>
    </source>
</reference>
<evidence type="ECO:0000259" key="9">
    <source>
        <dbReference type="PROSITE" id="PS50850"/>
    </source>
</evidence>
<dbReference type="InterPro" id="IPR036259">
    <property type="entry name" value="MFS_trans_sf"/>
</dbReference>
<organism evidence="11 13">
    <name type="scientific">Edwardsiella hoshinae</name>
    <dbReference type="NCBI Taxonomy" id="93378"/>
    <lineage>
        <taxon>Bacteria</taxon>
        <taxon>Pseudomonadati</taxon>
        <taxon>Pseudomonadota</taxon>
        <taxon>Gammaproteobacteria</taxon>
        <taxon>Enterobacterales</taxon>
        <taxon>Hafniaceae</taxon>
        <taxon>Edwardsiella</taxon>
    </lineage>
</organism>
<comment type="caution">
    <text evidence="8">Lacks conserved residue(s) required for the propagation of feature annotation.</text>
</comment>
<comment type="similarity">
    <text evidence="2 8">Belongs to the major facilitator superfamily. Bcr/CmlA family.</text>
</comment>
<evidence type="ECO:0000256" key="4">
    <source>
        <dbReference type="ARBA" id="ARBA00022475"/>
    </source>
</evidence>
<proteinExistence type="inferred from homology"/>
<protein>
    <recommendedName>
        <fullName evidence="8">Bcr/CflA family efflux transporter</fullName>
    </recommendedName>
</protein>
<dbReference type="EMBL" id="CP016043">
    <property type="protein sequence ID" value="AOV96475.1"/>
    <property type="molecule type" value="Genomic_DNA"/>
</dbReference>
<keyword evidence="4" id="KW-1003">Cell membrane</keyword>
<gene>
    <name evidence="11" type="primary">bcr</name>
    <name evidence="10" type="ORF">A9798_05610</name>
    <name evidence="11" type="ORF">NCTC12121_01207</name>
</gene>